<dbReference type="InterPro" id="IPR051156">
    <property type="entry name" value="Mito/Outer_Membr_Metalloprot"/>
</dbReference>
<keyword evidence="4 6" id="KW-0862">Zinc</keyword>
<accession>A0A7Z2ZSU0</accession>
<evidence type="ECO:0000256" key="2">
    <source>
        <dbReference type="ARBA" id="ARBA00022723"/>
    </source>
</evidence>
<evidence type="ECO:0000259" key="9">
    <source>
        <dbReference type="Pfam" id="PF01435"/>
    </source>
</evidence>
<gene>
    <name evidence="10" type="ORF">HH212_13235</name>
</gene>
<evidence type="ECO:0000256" key="8">
    <source>
        <dbReference type="SAM" id="SignalP"/>
    </source>
</evidence>
<keyword evidence="2" id="KW-0479">Metal-binding</keyword>
<feature type="region of interest" description="Disordered" evidence="7">
    <location>
        <begin position="34"/>
        <end position="54"/>
    </location>
</feature>
<reference evidence="10 11" key="1">
    <citation type="submission" date="2020-04" db="EMBL/GenBank/DDBJ databases">
        <title>Genome sequencing of novel species.</title>
        <authorList>
            <person name="Heo J."/>
            <person name="Kim S.-J."/>
            <person name="Kim J.-S."/>
            <person name="Hong S.-B."/>
            <person name="Kwon S.-W."/>
        </authorList>
    </citation>
    <scope>NUCLEOTIDE SEQUENCE [LARGE SCALE GENOMIC DNA]</scope>
    <source>
        <strain evidence="10 11">GN2-R2</strain>
    </source>
</reference>
<dbReference type="CDD" id="cd07342">
    <property type="entry name" value="M48C_Oma1_like"/>
    <property type="match status" value="1"/>
</dbReference>
<organism evidence="10 11">
    <name type="scientific">Massilia forsythiae</name>
    <dbReference type="NCBI Taxonomy" id="2728020"/>
    <lineage>
        <taxon>Bacteria</taxon>
        <taxon>Pseudomonadati</taxon>
        <taxon>Pseudomonadota</taxon>
        <taxon>Betaproteobacteria</taxon>
        <taxon>Burkholderiales</taxon>
        <taxon>Oxalobacteraceae</taxon>
        <taxon>Telluria group</taxon>
        <taxon>Massilia</taxon>
    </lineage>
</organism>
<dbReference type="GO" id="GO:0016020">
    <property type="term" value="C:membrane"/>
    <property type="evidence" value="ECO:0007669"/>
    <property type="project" value="TreeGrafter"/>
</dbReference>
<dbReference type="PANTHER" id="PTHR22726">
    <property type="entry name" value="METALLOENDOPEPTIDASE OMA1"/>
    <property type="match status" value="1"/>
</dbReference>
<feature type="signal peptide" evidence="8">
    <location>
        <begin position="1"/>
        <end position="31"/>
    </location>
</feature>
<dbReference type="GO" id="GO:0046872">
    <property type="term" value="F:metal ion binding"/>
    <property type="evidence" value="ECO:0007669"/>
    <property type="project" value="UniProtKB-KW"/>
</dbReference>
<comment type="cofactor">
    <cofactor evidence="6">
        <name>Zn(2+)</name>
        <dbReference type="ChEBI" id="CHEBI:29105"/>
    </cofactor>
    <text evidence="6">Binds 1 zinc ion per subunit.</text>
</comment>
<evidence type="ECO:0000256" key="7">
    <source>
        <dbReference type="SAM" id="MobiDB-lite"/>
    </source>
</evidence>
<dbReference type="PROSITE" id="PS51257">
    <property type="entry name" value="PROKAR_LIPOPROTEIN"/>
    <property type="match status" value="1"/>
</dbReference>
<dbReference type="GO" id="GO:0051603">
    <property type="term" value="P:proteolysis involved in protein catabolic process"/>
    <property type="evidence" value="ECO:0007669"/>
    <property type="project" value="TreeGrafter"/>
</dbReference>
<dbReference type="InterPro" id="IPR001915">
    <property type="entry name" value="Peptidase_M48"/>
</dbReference>
<dbReference type="Pfam" id="PF01435">
    <property type="entry name" value="Peptidase_M48"/>
    <property type="match status" value="1"/>
</dbReference>
<evidence type="ECO:0000313" key="10">
    <source>
        <dbReference type="EMBL" id="QJE00868.1"/>
    </source>
</evidence>
<feature type="chain" id="PRO_5030881891" evidence="8">
    <location>
        <begin position="32"/>
        <end position="366"/>
    </location>
</feature>
<dbReference type="GO" id="GO:0004222">
    <property type="term" value="F:metalloendopeptidase activity"/>
    <property type="evidence" value="ECO:0007669"/>
    <property type="project" value="InterPro"/>
</dbReference>
<keyword evidence="8" id="KW-0732">Signal</keyword>
<evidence type="ECO:0000256" key="1">
    <source>
        <dbReference type="ARBA" id="ARBA00022670"/>
    </source>
</evidence>
<keyword evidence="11" id="KW-1185">Reference proteome</keyword>
<keyword evidence="5 6" id="KW-0482">Metalloprotease</keyword>
<protein>
    <submittedName>
        <fullName evidence="10">M48 family metalloprotease</fullName>
    </submittedName>
</protein>
<evidence type="ECO:0000313" key="11">
    <source>
        <dbReference type="Proteomes" id="UP000502415"/>
    </source>
</evidence>
<comment type="similarity">
    <text evidence="6">Belongs to the peptidase M48 family.</text>
</comment>
<evidence type="ECO:0000256" key="5">
    <source>
        <dbReference type="ARBA" id="ARBA00023049"/>
    </source>
</evidence>
<evidence type="ECO:0000256" key="4">
    <source>
        <dbReference type="ARBA" id="ARBA00022833"/>
    </source>
</evidence>
<keyword evidence="3 6" id="KW-0378">Hydrolase</keyword>
<dbReference type="RefSeq" id="WP_170202898.1">
    <property type="nucleotide sequence ID" value="NZ_CP051685.1"/>
</dbReference>
<dbReference type="Proteomes" id="UP000502415">
    <property type="component" value="Chromosome"/>
</dbReference>
<dbReference type="AlphaFoldDB" id="A0A7Z2ZSU0"/>
<dbReference type="PANTHER" id="PTHR22726:SF1">
    <property type="entry name" value="METALLOENDOPEPTIDASE OMA1, MITOCHONDRIAL"/>
    <property type="match status" value="1"/>
</dbReference>
<proteinExistence type="inferred from homology"/>
<evidence type="ECO:0000256" key="6">
    <source>
        <dbReference type="RuleBase" id="RU003983"/>
    </source>
</evidence>
<evidence type="ECO:0000256" key="3">
    <source>
        <dbReference type="ARBA" id="ARBA00022801"/>
    </source>
</evidence>
<dbReference type="KEGG" id="mfy:HH212_13235"/>
<sequence>MTRIRRPRPAAVTPALGFTLALLLSACATQAPRPIQAPPVAPPRAAEPGPAPLSPQIAAAADTLSRMADLQDRLYKVAAPLLIQNAELCKGQARNLLGFTAKNRWSYPGDYNEAAHVAFGMEERLQVTGVLAGSGAARVGLQTGDVLLAAGGKPLPTGQNALSQAGGIFSRIIATQATLPMTIARRDSERQLAIPATRACAFAIELGNADIVNAYADGSRVLVTRGMLNFTRDDDELAFVLAKTMAHNMLGHPGLQRNKETLASIVDNLRSVTPDTSMLIGSGGIKAMPADADAAADRLGIYLAARAGYDVADAPAFWRRLAEAAPPTVLNGYGANHPALPARLAAVDKALGEIRSKRSGKKTLVP</sequence>
<dbReference type="InterPro" id="IPR036034">
    <property type="entry name" value="PDZ_sf"/>
</dbReference>
<dbReference type="SUPFAM" id="SSF50156">
    <property type="entry name" value="PDZ domain-like"/>
    <property type="match status" value="1"/>
</dbReference>
<name>A0A7Z2ZSU0_9BURK</name>
<dbReference type="EMBL" id="CP051685">
    <property type="protein sequence ID" value="QJE00868.1"/>
    <property type="molecule type" value="Genomic_DNA"/>
</dbReference>
<feature type="domain" description="Peptidase M48" evidence="9">
    <location>
        <begin position="194"/>
        <end position="349"/>
    </location>
</feature>
<keyword evidence="1 6" id="KW-0645">Protease</keyword>
<dbReference type="Gene3D" id="2.30.42.10">
    <property type="match status" value="1"/>
</dbReference>